<keyword evidence="1" id="KW-0812">Transmembrane</keyword>
<organism evidence="3 4">
    <name type="scientific">Gryllus longicercus</name>
    <dbReference type="NCBI Taxonomy" id="2509291"/>
    <lineage>
        <taxon>Eukaryota</taxon>
        <taxon>Metazoa</taxon>
        <taxon>Ecdysozoa</taxon>
        <taxon>Arthropoda</taxon>
        <taxon>Hexapoda</taxon>
        <taxon>Insecta</taxon>
        <taxon>Pterygota</taxon>
        <taxon>Neoptera</taxon>
        <taxon>Polyneoptera</taxon>
        <taxon>Orthoptera</taxon>
        <taxon>Ensifera</taxon>
        <taxon>Gryllidea</taxon>
        <taxon>Grylloidea</taxon>
        <taxon>Gryllidae</taxon>
        <taxon>Gryllinae</taxon>
        <taxon>Gryllus</taxon>
    </lineage>
</organism>
<feature type="transmembrane region" description="Helical" evidence="1">
    <location>
        <begin position="182"/>
        <end position="199"/>
    </location>
</feature>
<feature type="transmembrane region" description="Helical" evidence="1">
    <location>
        <begin position="248"/>
        <end position="269"/>
    </location>
</feature>
<gene>
    <name evidence="3" type="ORF">R5R35_013754</name>
</gene>
<reference evidence="3 4" key="1">
    <citation type="submission" date="2024-03" db="EMBL/GenBank/DDBJ databases">
        <title>The genome assembly and annotation of the cricket Gryllus longicercus Weissman &amp; Gray.</title>
        <authorList>
            <person name="Szrajer S."/>
            <person name="Gray D."/>
            <person name="Ylla G."/>
        </authorList>
    </citation>
    <scope>NUCLEOTIDE SEQUENCE [LARGE SCALE GENOMIC DNA]</scope>
    <source>
        <strain evidence="3">DAG 2021-001</strain>
        <tissue evidence="3">Whole body minus gut</tissue>
    </source>
</reference>
<feature type="transmembrane region" description="Helical" evidence="1">
    <location>
        <begin position="290"/>
        <end position="310"/>
    </location>
</feature>
<dbReference type="AlphaFoldDB" id="A0AAN9W0Q6"/>
<dbReference type="InterPro" id="IPR056704">
    <property type="entry name" value="DUF7802"/>
</dbReference>
<protein>
    <recommendedName>
        <fullName evidence="2">DUF7802 domain-containing protein</fullName>
    </recommendedName>
</protein>
<feature type="transmembrane region" description="Helical" evidence="1">
    <location>
        <begin position="388"/>
        <end position="407"/>
    </location>
</feature>
<keyword evidence="4" id="KW-1185">Reference proteome</keyword>
<dbReference type="EMBL" id="JAZDUA010000066">
    <property type="protein sequence ID" value="KAK7869987.1"/>
    <property type="molecule type" value="Genomic_DNA"/>
</dbReference>
<keyword evidence="1" id="KW-0472">Membrane</keyword>
<evidence type="ECO:0000313" key="4">
    <source>
        <dbReference type="Proteomes" id="UP001378592"/>
    </source>
</evidence>
<feature type="domain" description="DUF7802" evidence="2">
    <location>
        <begin position="21"/>
        <end position="403"/>
    </location>
</feature>
<evidence type="ECO:0000259" key="2">
    <source>
        <dbReference type="Pfam" id="PF25085"/>
    </source>
</evidence>
<feature type="transmembrane region" description="Helical" evidence="1">
    <location>
        <begin position="67"/>
        <end position="87"/>
    </location>
</feature>
<dbReference type="Pfam" id="PF25085">
    <property type="entry name" value="DUF7802"/>
    <property type="match status" value="1"/>
</dbReference>
<feature type="transmembrane region" description="Helical" evidence="1">
    <location>
        <begin position="107"/>
        <end position="126"/>
    </location>
</feature>
<dbReference type="Proteomes" id="UP001378592">
    <property type="component" value="Unassembled WGS sequence"/>
</dbReference>
<evidence type="ECO:0000256" key="1">
    <source>
        <dbReference type="SAM" id="Phobius"/>
    </source>
</evidence>
<keyword evidence="1" id="KW-1133">Transmembrane helix</keyword>
<feature type="transmembrane region" description="Helical" evidence="1">
    <location>
        <begin position="138"/>
        <end position="162"/>
    </location>
</feature>
<dbReference type="PANTHER" id="PTHR35982">
    <property type="entry name" value="AGAP005361-PA"/>
    <property type="match status" value="1"/>
</dbReference>
<name>A0AAN9W0Q6_9ORTH</name>
<sequence length="421" mass="48449">MPSALNNKIEGVLSEHSFDGFSDWFIKFNNPVTLWELQPTYILAQISFLVGAFITLCHALKNGGRLPYLWIATVLHGLVVEAASYNLEDIDNFWHSQTPVVLMGRRLPIHIIALYPVFLYHASVAVSRMKLSTYAEPFAVGLLVVLVDIPYDIVSVKFVHWTWHDTDPNIKDRHYWVPWNSYYFHASFAASFTFWFHFWNRRISQKSIGTPQENGFCKQMTCAVLTALLGMPGGVLLFLPLYHPLHDIYHIHSEVTFMILFAMFLLIIWTADRRPKTNISKEDPGSKWRLPLFGHLIVHYGLFLSMVLFGNPEKEVSIGLHETIGPCNETVSLQTAFGSVLQKRKYLCLSDYDEDYFDFKCLSSKDVLRPGMNWYKVCGTPFENRAEYISVITTICIIAFVVFRNLYSNQFTKSSQKGKKE</sequence>
<dbReference type="PANTHER" id="PTHR35982:SF1">
    <property type="entry name" value="SPIROCYCLASE, AVEC FAMILY"/>
    <property type="match status" value="1"/>
</dbReference>
<proteinExistence type="predicted"/>
<feature type="transmembrane region" description="Helical" evidence="1">
    <location>
        <begin position="41"/>
        <end position="60"/>
    </location>
</feature>
<comment type="caution">
    <text evidence="3">The sequence shown here is derived from an EMBL/GenBank/DDBJ whole genome shotgun (WGS) entry which is preliminary data.</text>
</comment>
<accession>A0AAN9W0Q6</accession>
<feature type="transmembrane region" description="Helical" evidence="1">
    <location>
        <begin position="220"/>
        <end position="242"/>
    </location>
</feature>
<evidence type="ECO:0000313" key="3">
    <source>
        <dbReference type="EMBL" id="KAK7869987.1"/>
    </source>
</evidence>